<evidence type="ECO:0000313" key="1">
    <source>
        <dbReference type="EMBL" id="VCX38404.1"/>
    </source>
</evidence>
<accession>A0A9X9M7D3</accession>
<dbReference type="GO" id="GO:0045277">
    <property type="term" value="C:respiratory chain complex IV"/>
    <property type="evidence" value="ECO:0007669"/>
    <property type="project" value="InterPro"/>
</dbReference>
<proteinExistence type="predicted"/>
<dbReference type="GO" id="GO:0005740">
    <property type="term" value="C:mitochondrial envelope"/>
    <property type="evidence" value="ECO:0007669"/>
    <property type="project" value="InterPro"/>
</dbReference>
<dbReference type="AlphaFoldDB" id="A0A9X9M7D3"/>
<sequence length="56" mass="5898">MASGVGVSAGDQQTTGLEEIMMVAWNELNPFSMVALKEASDTKEDPNLVPPSSTSK</sequence>
<dbReference type="GO" id="GO:0006123">
    <property type="term" value="P:mitochondrial electron transport, cytochrome c to oxygen"/>
    <property type="evidence" value="ECO:0007669"/>
    <property type="project" value="InterPro"/>
</dbReference>
<dbReference type="Proteomes" id="UP000269945">
    <property type="component" value="Unassembled WGS sequence"/>
</dbReference>
<name>A0A9X9M7D3_GULGU</name>
<dbReference type="EMBL" id="CYRY02043780">
    <property type="protein sequence ID" value="VCX38404.1"/>
    <property type="molecule type" value="Genomic_DNA"/>
</dbReference>
<comment type="caution">
    <text evidence="1">The sequence shown here is derived from an EMBL/GenBank/DDBJ whole genome shotgun (WGS) entry which is preliminary data.</text>
</comment>
<evidence type="ECO:0000313" key="2">
    <source>
        <dbReference type="Proteomes" id="UP000269945"/>
    </source>
</evidence>
<dbReference type="Gene3D" id="2.60.11.10">
    <property type="entry name" value="Cytochrome c oxidase, subunit Vb"/>
    <property type="match status" value="1"/>
</dbReference>
<dbReference type="InterPro" id="IPR036972">
    <property type="entry name" value="Cyt_c_oxidase_su5b_sf"/>
</dbReference>
<dbReference type="SUPFAM" id="SSF57802">
    <property type="entry name" value="Rubredoxin-like"/>
    <property type="match status" value="1"/>
</dbReference>
<protein>
    <submittedName>
        <fullName evidence="1">Uncharacterized protein</fullName>
    </submittedName>
</protein>
<reference evidence="1 2" key="1">
    <citation type="submission" date="2018-10" db="EMBL/GenBank/DDBJ databases">
        <authorList>
            <person name="Ekblom R."/>
            <person name="Jareborg N."/>
        </authorList>
    </citation>
    <scope>NUCLEOTIDE SEQUENCE [LARGE SCALE GENOMIC DNA]</scope>
    <source>
        <tissue evidence="1">Muscle</tissue>
    </source>
</reference>
<gene>
    <name evidence="1" type="ORF">BN2614_LOCUS2</name>
</gene>
<organism evidence="1 2">
    <name type="scientific">Gulo gulo</name>
    <name type="common">Wolverine</name>
    <name type="synonym">Gluton</name>
    <dbReference type="NCBI Taxonomy" id="48420"/>
    <lineage>
        <taxon>Eukaryota</taxon>
        <taxon>Metazoa</taxon>
        <taxon>Chordata</taxon>
        <taxon>Craniata</taxon>
        <taxon>Vertebrata</taxon>
        <taxon>Euteleostomi</taxon>
        <taxon>Mammalia</taxon>
        <taxon>Eutheria</taxon>
        <taxon>Laurasiatheria</taxon>
        <taxon>Carnivora</taxon>
        <taxon>Caniformia</taxon>
        <taxon>Musteloidea</taxon>
        <taxon>Mustelidae</taxon>
        <taxon>Guloninae</taxon>
        <taxon>Gulo</taxon>
    </lineage>
</organism>
<keyword evidence="2" id="KW-1185">Reference proteome</keyword>